<dbReference type="InterPro" id="IPR036410">
    <property type="entry name" value="HSP_DnaJ_Cys-rich_dom_sf"/>
</dbReference>
<dbReference type="EMBL" id="MT074464">
    <property type="protein sequence ID" value="QIO01417.1"/>
    <property type="molecule type" value="Genomic_DNA"/>
</dbReference>
<dbReference type="Gene3D" id="6.20.20.10">
    <property type="match status" value="1"/>
</dbReference>
<accession>A0A6G8RJ24</accession>
<sequence>MSRFREIAQELEECMCTECWGSGTQNDAEPGDIFYNEWECPTCKGSGINPNYAISFDIERG</sequence>
<dbReference type="Proteomes" id="UP000501761">
    <property type="component" value="Segment"/>
</dbReference>
<evidence type="ECO:0000313" key="1">
    <source>
        <dbReference type="EMBL" id="QIO01417.1"/>
    </source>
</evidence>
<evidence type="ECO:0008006" key="3">
    <source>
        <dbReference type="Google" id="ProtNLM"/>
    </source>
</evidence>
<protein>
    <recommendedName>
        <fullName evidence="3">Antitermination protein Q</fullName>
    </recommendedName>
</protein>
<dbReference type="SUPFAM" id="SSF57938">
    <property type="entry name" value="DnaJ/Hsp40 cysteine-rich domain"/>
    <property type="match status" value="1"/>
</dbReference>
<reference evidence="2" key="1">
    <citation type="submission" date="2020-02" db="EMBL/GenBank/DDBJ databases">
        <authorList>
            <person name="Olsen N.S."/>
            <person name="Forero-Junco L."/>
            <person name="Kot W."/>
            <person name="Hansen L.H."/>
        </authorList>
    </citation>
    <scope>NUCLEOTIDE SEQUENCE [LARGE SCALE GENOMIC DNA]</scope>
</reference>
<gene>
    <name evidence="1" type="ORF">bobsandoy_106</name>
</gene>
<name>A0A6G8RJ24_9CAUD</name>
<proteinExistence type="predicted"/>
<dbReference type="GeneID" id="99011019"/>
<dbReference type="RefSeq" id="YP_011109382.1">
    <property type="nucleotide sequence ID" value="NC_092683.1"/>
</dbReference>
<evidence type="ECO:0000313" key="2">
    <source>
        <dbReference type="Proteomes" id="UP000501761"/>
    </source>
</evidence>
<keyword evidence="2" id="KW-1185">Reference proteome</keyword>
<organism evidence="1 2">
    <name type="scientific">Salmonella phage bobsandoy</name>
    <dbReference type="NCBI Taxonomy" id="2713284"/>
    <lineage>
        <taxon>Viruses</taxon>
        <taxon>Duplodnaviria</taxon>
        <taxon>Heunggongvirae</taxon>
        <taxon>Uroviricota</taxon>
        <taxon>Caudoviricetes</taxon>
        <taxon>Demerecviridae</taxon>
        <taxon>Markadamsvirinae</taxon>
        <taxon>Epseptimavirus</taxon>
        <taxon>Epseptimavirus bobsandoy</taxon>
    </lineage>
</organism>